<evidence type="ECO:0000313" key="4">
    <source>
        <dbReference type="EMBL" id="RQM11760.1"/>
    </source>
</evidence>
<dbReference type="Pfam" id="PF21743">
    <property type="entry name" value="PTM_DIR17_Tudor"/>
    <property type="match status" value="1"/>
</dbReference>
<name>A0A3M6VB77_9STRA</name>
<evidence type="ECO:0000313" key="6">
    <source>
        <dbReference type="Proteomes" id="UP000286097"/>
    </source>
</evidence>
<dbReference type="OrthoDB" id="166976at2759"/>
<dbReference type="PANTHER" id="PTHR37384:SF1">
    <property type="entry name" value="OS01G0835600 PROTEIN"/>
    <property type="match status" value="1"/>
</dbReference>
<feature type="region of interest" description="Disordered" evidence="1">
    <location>
        <begin position="485"/>
        <end position="525"/>
    </location>
</feature>
<feature type="compositionally biased region" description="Low complexity" evidence="1">
    <location>
        <begin position="85"/>
        <end position="97"/>
    </location>
</feature>
<organism evidence="3 5">
    <name type="scientific">Peronospora effusa</name>
    <dbReference type="NCBI Taxonomy" id="542832"/>
    <lineage>
        <taxon>Eukaryota</taxon>
        <taxon>Sar</taxon>
        <taxon>Stramenopiles</taxon>
        <taxon>Oomycota</taxon>
        <taxon>Peronosporomycetes</taxon>
        <taxon>Peronosporales</taxon>
        <taxon>Peronosporaceae</taxon>
        <taxon>Peronospora</taxon>
    </lineage>
</organism>
<dbReference type="PANTHER" id="PTHR37384">
    <property type="entry name" value="OS01G0835600 PROTEIN"/>
    <property type="match status" value="1"/>
</dbReference>
<evidence type="ECO:0000313" key="5">
    <source>
        <dbReference type="Proteomes" id="UP000282087"/>
    </source>
</evidence>
<feature type="compositionally biased region" description="Basic and acidic residues" evidence="1">
    <location>
        <begin position="829"/>
        <end position="842"/>
    </location>
</feature>
<reference evidence="5 6" key="1">
    <citation type="submission" date="2018-06" db="EMBL/GenBank/DDBJ databases">
        <title>Comparative genomics of downy mildews reveals potential adaptations to biotrophy.</title>
        <authorList>
            <person name="Fletcher K."/>
            <person name="Klosterman S.J."/>
            <person name="Derevnina L."/>
            <person name="Martin F."/>
            <person name="Koike S."/>
            <person name="Reyes Chin-Wo S."/>
            <person name="Mou B."/>
            <person name="Michelmore R."/>
        </authorList>
    </citation>
    <scope>NUCLEOTIDE SEQUENCE [LARGE SCALE GENOMIC DNA]</scope>
    <source>
        <strain evidence="4 6">R13</strain>
        <strain evidence="3 5">R14</strain>
    </source>
</reference>
<dbReference type="Proteomes" id="UP000282087">
    <property type="component" value="Unassembled WGS sequence"/>
</dbReference>
<dbReference type="Gene3D" id="2.30.30.140">
    <property type="match status" value="1"/>
</dbReference>
<feature type="compositionally biased region" description="Polar residues" evidence="1">
    <location>
        <begin position="847"/>
        <end position="867"/>
    </location>
</feature>
<feature type="domain" description="PTM/DIR17-like Tudor" evidence="2">
    <location>
        <begin position="24"/>
        <end position="68"/>
    </location>
</feature>
<feature type="region of interest" description="Disordered" evidence="1">
    <location>
        <begin position="141"/>
        <end position="165"/>
    </location>
</feature>
<dbReference type="EMBL" id="QKXF01000390">
    <property type="protein sequence ID" value="RQM11760.1"/>
    <property type="molecule type" value="Genomic_DNA"/>
</dbReference>
<evidence type="ECO:0000256" key="1">
    <source>
        <dbReference type="SAM" id="MobiDB-lite"/>
    </source>
</evidence>
<accession>A0A3M6VB77</accession>
<dbReference type="InterPro" id="IPR047365">
    <property type="entry name" value="Tudor_AtPTM-like"/>
</dbReference>
<dbReference type="CDD" id="cd20401">
    <property type="entry name" value="Tudor_AtPTM-like"/>
    <property type="match status" value="1"/>
</dbReference>
<feature type="region of interest" description="Disordered" evidence="1">
    <location>
        <begin position="821"/>
        <end position="873"/>
    </location>
</feature>
<evidence type="ECO:0000313" key="3">
    <source>
        <dbReference type="EMBL" id="RMX62586.1"/>
    </source>
</evidence>
<evidence type="ECO:0000259" key="2">
    <source>
        <dbReference type="Pfam" id="PF21743"/>
    </source>
</evidence>
<protein>
    <recommendedName>
        <fullName evidence="2">PTM/DIR17-like Tudor domain-containing protein</fullName>
    </recommendedName>
</protein>
<dbReference type="EMBL" id="QLLG01000565">
    <property type="protein sequence ID" value="RMX62586.1"/>
    <property type="molecule type" value="Genomic_DNA"/>
</dbReference>
<dbReference type="Proteomes" id="UP000286097">
    <property type="component" value="Unassembled WGS sequence"/>
</dbReference>
<feature type="compositionally biased region" description="Basic and acidic residues" evidence="1">
    <location>
        <begin position="492"/>
        <end position="505"/>
    </location>
</feature>
<feature type="compositionally biased region" description="Polar residues" evidence="1">
    <location>
        <begin position="147"/>
        <end position="165"/>
    </location>
</feature>
<proteinExistence type="predicted"/>
<comment type="caution">
    <text evidence="3">The sequence shown here is derived from an EMBL/GenBank/DDBJ whole genome shotgun (WGS) entry which is preliminary data.</text>
</comment>
<dbReference type="AlphaFoldDB" id="A0A3M6VB77"/>
<gene>
    <name evidence="4" type="ORF">DD237_008168</name>
    <name evidence="3" type="ORF">DD238_008088</name>
</gene>
<keyword evidence="5" id="KW-1185">Reference proteome</keyword>
<dbReference type="VEuPathDB" id="FungiDB:DD237_008168"/>
<feature type="region of interest" description="Disordered" evidence="1">
    <location>
        <begin position="74"/>
        <end position="108"/>
    </location>
</feature>
<sequence>MSGLMSRCHRYHARFCFTQRFPLGTRVKKYFKGYRNPFEGSVDHHSDQTDFYHISYDDGDSEEMTEDDVNLHLLSLPKPKRPPKTLKVTKPPKASKPSTPPAMKRDKGENNICMSSQVAVIPSGTASKEKRRPTVLSLNANAPGLMRSNSTTDSSCSLEATNESPTVSIPADTIIEDEGKDEEIEEEEATKKMEDDEKASYILSEGTPEEINLLIEKPVERTVTKEENGFDVVRGHVASYFPATQMFRVMYLDGDCCDLTYQETLDSIPADLLPFGIIGKRKRKKEEPCRNEGRKRLSTPSSSLKRLKRFDKNIKVKGQTQRSLTESLLLSGVRSPSSPDIHETGMELVDNVEFNIVRKVLFIIVSTVKNSVMKMQLEALSSTDLKDKEALEVFVQKDGLTSLAELLAKWEDQVETEQGILLVLKALAVLPGVSKDVIIDSRIGKKVRGIQKRGSYKNSAIPSLAAWVIEKLKADVGVHRVDQKPSISVDGKVQRDKESHTRESNSQRQCSSALRGAKRDDRPASVKLTDRSRLQDTRLDKGKALNVGNDGGRSNSASHLLSLMNSRNGRDTIISRRDRDIFGNVVTASEMGRTNNWRARRSTVVLDQVSKRLTGNAQEVEIVKTKLIEDDIWRPSKISFADGDAVCAFDKDVAVSKLLVFRPPGSTKPPVRPPVKQRTGSLRSILRVRLSPRAAPKNAPQINDENVQCAPPVVHSTPSAVVDPVVILSKRTLLSSEVSENEATEPSSFHTSKLQNVVSPTEKRMQDLCTPHCVPISEPIPLDSTACGNNDIKIDLPLEAPDEPKSAEAIKVLIRALEPVMSEDVSSEEGEKTSRDEGDWVPKPETATLTSCSTGPDRVVSSSTSNHYLGLMS</sequence>